<evidence type="ECO:0000256" key="2">
    <source>
        <dbReference type="ARBA" id="ARBA00022801"/>
    </source>
</evidence>
<evidence type="ECO:0000313" key="8">
    <source>
        <dbReference type="Proteomes" id="UP000007796"/>
    </source>
</evidence>
<evidence type="ECO:0000256" key="5">
    <source>
        <dbReference type="ARBA" id="ARBA00023295"/>
    </source>
</evidence>
<organism evidence="8">
    <name type="scientific">Grosmannia clavigera (strain kw1407 / UAMH 11150)</name>
    <name type="common">Blue stain fungus</name>
    <name type="synonym">Graphiocladiella clavigera</name>
    <dbReference type="NCBI Taxonomy" id="655863"/>
    <lineage>
        <taxon>Eukaryota</taxon>
        <taxon>Fungi</taxon>
        <taxon>Dikarya</taxon>
        <taxon>Ascomycota</taxon>
        <taxon>Pezizomycotina</taxon>
        <taxon>Sordariomycetes</taxon>
        <taxon>Sordariomycetidae</taxon>
        <taxon>Ophiostomatales</taxon>
        <taxon>Ophiostomataceae</taxon>
        <taxon>Leptographium</taxon>
    </lineage>
</organism>
<dbReference type="PANTHER" id="PTHR42909:SF1">
    <property type="entry name" value="CARBOHYDRATE KINASE PFKB DOMAIN-CONTAINING PROTEIN"/>
    <property type="match status" value="1"/>
</dbReference>
<dbReference type="Gene3D" id="3.40.1190.20">
    <property type="match status" value="1"/>
</dbReference>
<dbReference type="OrthoDB" id="198885at2759"/>
<keyword evidence="5" id="KW-0326">Glycosidase</keyword>
<dbReference type="Pfam" id="PF00294">
    <property type="entry name" value="PfkB"/>
    <property type="match status" value="1"/>
</dbReference>
<keyword evidence="2" id="KW-0378">Hydrolase</keyword>
<dbReference type="SUPFAM" id="SSF110581">
    <property type="entry name" value="Indigoidine synthase A-like"/>
    <property type="match status" value="1"/>
</dbReference>
<dbReference type="Pfam" id="PF04227">
    <property type="entry name" value="Indigoidine_A"/>
    <property type="match status" value="1"/>
</dbReference>
<protein>
    <submittedName>
        <fullName evidence="7">Indigoidine synthase a-like protein</fullName>
    </submittedName>
</protein>
<dbReference type="EMBL" id="GL629788">
    <property type="protein sequence ID" value="EFX01566.1"/>
    <property type="molecule type" value="Genomic_DNA"/>
</dbReference>
<name>F0XKE8_GROCL</name>
<keyword evidence="4" id="KW-0456">Lyase</keyword>
<dbReference type="GO" id="GO:0005737">
    <property type="term" value="C:cytoplasm"/>
    <property type="evidence" value="ECO:0007669"/>
    <property type="project" value="TreeGrafter"/>
</dbReference>
<dbReference type="InterPro" id="IPR022830">
    <property type="entry name" value="Indigdn_synthA-like"/>
</dbReference>
<reference evidence="7 8" key="1">
    <citation type="journal article" date="2011" name="Proc. Natl. Acad. Sci. U.S.A.">
        <title>Genome and transcriptome analyses of the mountain pine beetle-fungal symbiont Grosmannia clavigera, a lodgepole pine pathogen.</title>
        <authorList>
            <person name="DiGuistini S."/>
            <person name="Wang Y."/>
            <person name="Liao N.Y."/>
            <person name="Taylor G."/>
            <person name="Tanguay P."/>
            <person name="Feau N."/>
            <person name="Henrissat B."/>
            <person name="Chan S.K."/>
            <person name="Hesse-Orce U."/>
            <person name="Alamouti S.M."/>
            <person name="Tsui C.K.M."/>
            <person name="Docking R.T."/>
            <person name="Levasseur A."/>
            <person name="Haridas S."/>
            <person name="Robertson G."/>
            <person name="Birol I."/>
            <person name="Holt R.A."/>
            <person name="Marra M.A."/>
            <person name="Hamelin R.C."/>
            <person name="Hirst M."/>
            <person name="Jones S.J.M."/>
            <person name="Bohlmann J."/>
            <person name="Breuil C."/>
        </authorList>
    </citation>
    <scope>NUCLEOTIDE SEQUENCE [LARGE SCALE GENOMIC DNA]</scope>
    <source>
        <strain evidence="8">kw1407 / UAMH 11150</strain>
    </source>
</reference>
<evidence type="ECO:0000256" key="1">
    <source>
        <dbReference type="ARBA" id="ARBA00022723"/>
    </source>
</evidence>
<proteinExistence type="predicted"/>
<evidence type="ECO:0000256" key="4">
    <source>
        <dbReference type="ARBA" id="ARBA00023239"/>
    </source>
</evidence>
<dbReference type="InterPro" id="IPR011611">
    <property type="entry name" value="PfkB_dom"/>
</dbReference>
<dbReference type="GO" id="GO:0004730">
    <property type="term" value="F:pseudouridylate synthase activity"/>
    <property type="evidence" value="ECO:0007669"/>
    <property type="project" value="InterPro"/>
</dbReference>
<keyword evidence="1" id="KW-0479">Metal-binding</keyword>
<feature type="domain" description="Carbohydrate kinase PfkB" evidence="6">
    <location>
        <begin position="374"/>
        <end position="588"/>
    </location>
</feature>
<dbReference type="CDD" id="cd01941">
    <property type="entry name" value="YeiC_kinase_like"/>
    <property type="match status" value="1"/>
</dbReference>
<dbReference type="Gene3D" id="3.40.1790.10">
    <property type="entry name" value="Indigoidine synthase domain"/>
    <property type="match status" value="1"/>
</dbReference>
<dbReference type="HOGENOM" id="CLU_012201_3_0_1"/>
<dbReference type="GO" id="GO:0016798">
    <property type="term" value="F:hydrolase activity, acting on glycosyl bonds"/>
    <property type="evidence" value="ECO:0007669"/>
    <property type="project" value="UniProtKB-KW"/>
</dbReference>
<evidence type="ECO:0000313" key="7">
    <source>
        <dbReference type="EMBL" id="EFX01566.1"/>
    </source>
</evidence>
<dbReference type="eggNOG" id="KOG3009">
    <property type="taxonomic scope" value="Eukaryota"/>
</dbReference>
<dbReference type="Proteomes" id="UP000007796">
    <property type="component" value="Unassembled WGS sequence"/>
</dbReference>
<dbReference type="InterPro" id="IPR029056">
    <property type="entry name" value="Ribokinase-like"/>
</dbReference>
<dbReference type="GeneID" id="25981643"/>
<dbReference type="InParanoid" id="F0XKE8"/>
<keyword evidence="8" id="KW-1185">Reference proteome</keyword>
<dbReference type="RefSeq" id="XP_014171048.1">
    <property type="nucleotide sequence ID" value="XM_014315573.1"/>
</dbReference>
<sequence>MAIPWRQLAGRASTGRRIYGHQRGLHHTRRLSSGPARGLGGLLRVTEEVADAVATNRAVVALESTIYTHGAIGEDLRLEAIVRENGAVPAVIGVLDGRPTVGLQPDEIARMVDEGAQKASRRDLAQLVGRPGSKHKRHGGTTISGTMILARLAGIRVFGTGGLGGVHRGWQQHMDVSADLSELGRTRVAVVCSGSKGFLDTAATLEYLETQGVYVATFADGRPTGPKAVPIPFPAFWAREGSVLSPSVVLDEAEAASIILAQEQLAIETGLLFANPIPAAAAIPRAQMDEAIDRAVTEAAAKGFSGARNTPYVLQRIRELTDGRSVGANLALVRDNVRRAAKVAVQLSKLLANGDESMQQPVHTKIVPEVPQADILVAGSVAIDLSCDYVSNNDSRPADLQLHVSNPAAIRQTVGGVGHNVALAAHRVSPSTRVKLCTLVGDDIAGATILSAMQTAGLDTTGVQQLGHEHSGARTAQYVAINGADKSLVVAMADMDIFARDDATNGCSSAVTAAAPRWVVVDGNWRPAGLHGWIAAAREAGAHVAFEPVSAAKSSRLFRGDSHLDGRLPLVDLATPNEHELAAMHAAASARGLLTADPRWFAVIGRLGLMAGARDRFVRLTSAALVDAGVPQQAVQLLPYIPTVVTKLGSRGALLTRLLAPDDPLLHDRSAEAHILVRAPLDDGDGDLNYQPVGGVYMRLFPAAAVDDAHIVSVNGVGDTFLGALVGGLAQGGQTHRLMEVAQQAAALTLRSPEAVAADLGGLADTLSRASAE</sequence>
<dbReference type="STRING" id="655863.F0XKE8"/>
<accession>F0XKE8</accession>
<evidence type="ECO:0000259" key="6">
    <source>
        <dbReference type="Pfam" id="PF00294"/>
    </source>
</evidence>
<evidence type="ECO:0000256" key="3">
    <source>
        <dbReference type="ARBA" id="ARBA00023211"/>
    </source>
</evidence>
<keyword evidence="3" id="KW-0464">Manganese</keyword>
<gene>
    <name evidence="7" type="ORF">CMQ_8032</name>
</gene>
<dbReference type="SUPFAM" id="SSF53613">
    <property type="entry name" value="Ribokinase-like"/>
    <property type="match status" value="1"/>
</dbReference>
<dbReference type="InterPro" id="IPR007342">
    <property type="entry name" value="PsuG"/>
</dbReference>
<dbReference type="GO" id="GO:0046872">
    <property type="term" value="F:metal ion binding"/>
    <property type="evidence" value="ECO:0007669"/>
    <property type="project" value="UniProtKB-KW"/>
</dbReference>
<dbReference type="AlphaFoldDB" id="F0XKE8"/>
<dbReference type="PANTHER" id="PTHR42909">
    <property type="entry name" value="ZGC:136858"/>
    <property type="match status" value="1"/>
</dbReference>